<evidence type="ECO:0000256" key="1">
    <source>
        <dbReference type="ARBA" id="ARBA00023239"/>
    </source>
</evidence>
<dbReference type="InterPro" id="IPR032466">
    <property type="entry name" value="Metal_Hydrolase"/>
</dbReference>
<dbReference type="AlphaFoldDB" id="A0A498QF22"/>
<dbReference type="SUPFAM" id="SSF51556">
    <property type="entry name" value="Metallo-dependent hydrolases"/>
    <property type="match status" value="1"/>
</dbReference>
<accession>A0A498QF22</accession>
<sequence length="282" mass="31315">MTIDVWMQHPTQRFLRSDMLASLRRWTGESIPDTEIPIEATLAAMDAAGVDVGLLSAWQAPGGQELISNDEVAAWVAANPHRFVALATVDLDRPMAAVRELRRRVRDGFVGLRVVPWLWNAPPTDRRYYPLFAECVESAVPFCTQVGHTGPLRPSETGRPIPYIDQVALDFPELVIVCGHVGYPWTEEMVAVARKHGNVYIDTSAYTIKRLPPELVRFMKTATGQRKVLFGTNYPMIAHQHALAGLDELGLTDEARRDFLHRNATRVFGKLVGGPAAGRAIP</sequence>
<organism evidence="3 4">
    <name type="scientific">Mycobacterium attenuatum</name>
    <dbReference type="NCBI Taxonomy" id="2341086"/>
    <lineage>
        <taxon>Bacteria</taxon>
        <taxon>Bacillati</taxon>
        <taxon>Actinomycetota</taxon>
        <taxon>Actinomycetes</taxon>
        <taxon>Mycobacteriales</taxon>
        <taxon>Mycobacteriaceae</taxon>
        <taxon>Mycobacterium</taxon>
    </lineage>
</organism>
<name>A0A498QF22_9MYCO</name>
<gene>
    <name evidence="3" type="ORF">LAUMK136_04915</name>
</gene>
<reference evidence="3 4" key="1">
    <citation type="submission" date="2018-09" db="EMBL/GenBank/DDBJ databases">
        <authorList>
            <person name="Tagini F."/>
        </authorList>
    </citation>
    <scope>NUCLEOTIDE SEQUENCE [LARGE SCALE GENOMIC DNA]</scope>
    <source>
        <strain evidence="3 4">MK136</strain>
    </source>
</reference>
<dbReference type="Gene3D" id="3.20.20.140">
    <property type="entry name" value="Metal-dependent hydrolases"/>
    <property type="match status" value="1"/>
</dbReference>
<dbReference type="Pfam" id="PF04909">
    <property type="entry name" value="Amidohydro_2"/>
    <property type="match status" value="1"/>
</dbReference>
<dbReference type="PANTHER" id="PTHR21240:SF19">
    <property type="entry name" value="CATALYTIC_ HYDROLASE"/>
    <property type="match status" value="1"/>
</dbReference>
<dbReference type="InterPro" id="IPR006680">
    <property type="entry name" value="Amidohydro-rel"/>
</dbReference>
<dbReference type="PANTHER" id="PTHR21240">
    <property type="entry name" value="2-AMINO-3-CARBOXYLMUCONATE-6-SEMIALDEHYDE DECARBOXYLASE"/>
    <property type="match status" value="1"/>
</dbReference>
<dbReference type="GO" id="GO:0016831">
    <property type="term" value="F:carboxy-lyase activity"/>
    <property type="evidence" value="ECO:0007669"/>
    <property type="project" value="InterPro"/>
</dbReference>
<dbReference type="GO" id="GO:0016787">
    <property type="term" value="F:hydrolase activity"/>
    <property type="evidence" value="ECO:0007669"/>
    <property type="project" value="InterPro"/>
</dbReference>
<dbReference type="InterPro" id="IPR032465">
    <property type="entry name" value="ACMSD"/>
</dbReference>
<evidence type="ECO:0000259" key="2">
    <source>
        <dbReference type="Pfam" id="PF04909"/>
    </source>
</evidence>
<keyword evidence="1" id="KW-0456">Lyase</keyword>
<feature type="domain" description="Amidohydrolase-related" evidence="2">
    <location>
        <begin position="68"/>
        <end position="269"/>
    </location>
</feature>
<evidence type="ECO:0000313" key="4">
    <source>
        <dbReference type="Proteomes" id="UP000273307"/>
    </source>
</evidence>
<evidence type="ECO:0000313" key="3">
    <source>
        <dbReference type="EMBL" id="VBA43095.1"/>
    </source>
</evidence>
<dbReference type="OrthoDB" id="1407586at2"/>
<dbReference type="RefSeq" id="WP_122444864.1">
    <property type="nucleotide sequence ID" value="NZ_UPHP01000128.1"/>
</dbReference>
<keyword evidence="4" id="KW-1185">Reference proteome</keyword>
<dbReference type="Proteomes" id="UP000273307">
    <property type="component" value="Unassembled WGS sequence"/>
</dbReference>
<protein>
    <recommendedName>
        <fullName evidence="2">Amidohydrolase-related domain-containing protein</fullName>
    </recommendedName>
</protein>
<dbReference type="EMBL" id="UPHP01000128">
    <property type="protein sequence ID" value="VBA43095.1"/>
    <property type="molecule type" value="Genomic_DNA"/>
</dbReference>
<proteinExistence type="predicted"/>